<dbReference type="AlphaFoldDB" id="A0A388KMA1"/>
<reference evidence="4 5" key="1">
    <citation type="journal article" date="2018" name="Cell">
        <title>The Chara Genome: Secondary Complexity and Implications for Plant Terrestrialization.</title>
        <authorList>
            <person name="Nishiyama T."/>
            <person name="Sakayama H."/>
            <person name="Vries J.D."/>
            <person name="Buschmann H."/>
            <person name="Saint-Marcoux D."/>
            <person name="Ullrich K.K."/>
            <person name="Haas F.B."/>
            <person name="Vanderstraeten L."/>
            <person name="Becker D."/>
            <person name="Lang D."/>
            <person name="Vosolsobe S."/>
            <person name="Rombauts S."/>
            <person name="Wilhelmsson P.K.I."/>
            <person name="Janitza P."/>
            <person name="Kern R."/>
            <person name="Heyl A."/>
            <person name="Rumpler F."/>
            <person name="Villalobos L.I.A.C."/>
            <person name="Clay J.M."/>
            <person name="Skokan R."/>
            <person name="Toyoda A."/>
            <person name="Suzuki Y."/>
            <person name="Kagoshima H."/>
            <person name="Schijlen E."/>
            <person name="Tajeshwar N."/>
            <person name="Catarino B."/>
            <person name="Hetherington A.J."/>
            <person name="Saltykova A."/>
            <person name="Bonnot C."/>
            <person name="Breuninger H."/>
            <person name="Symeonidi A."/>
            <person name="Radhakrishnan G.V."/>
            <person name="Van Nieuwerburgh F."/>
            <person name="Deforce D."/>
            <person name="Chang C."/>
            <person name="Karol K.G."/>
            <person name="Hedrich R."/>
            <person name="Ulvskov P."/>
            <person name="Glockner G."/>
            <person name="Delwiche C.F."/>
            <person name="Petrasek J."/>
            <person name="Van de Peer Y."/>
            <person name="Friml J."/>
            <person name="Beilby M."/>
            <person name="Dolan L."/>
            <person name="Kohara Y."/>
            <person name="Sugano S."/>
            <person name="Fujiyama A."/>
            <person name="Delaux P.-M."/>
            <person name="Quint M."/>
            <person name="TheiBen G."/>
            <person name="Hagemann M."/>
            <person name="Harholt J."/>
            <person name="Dunand C."/>
            <person name="Zachgo S."/>
            <person name="Langdale J."/>
            <person name="Maumus F."/>
            <person name="Straeten D.V.D."/>
            <person name="Gould S.B."/>
            <person name="Rensing S.A."/>
        </authorList>
    </citation>
    <scope>NUCLEOTIDE SEQUENCE [LARGE SCALE GENOMIC DNA]</scope>
    <source>
        <strain evidence="4 5">S276</strain>
    </source>
</reference>
<dbReference type="SUPFAM" id="SSF50978">
    <property type="entry name" value="WD40 repeat-like"/>
    <property type="match status" value="1"/>
</dbReference>
<comment type="caution">
    <text evidence="4">The sequence shown here is derived from an EMBL/GenBank/DDBJ whole genome shotgun (WGS) entry which is preliminary data.</text>
</comment>
<dbReference type="GO" id="GO:0000027">
    <property type="term" value="P:ribosomal large subunit assembly"/>
    <property type="evidence" value="ECO:0007669"/>
    <property type="project" value="TreeGrafter"/>
</dbReference>
<dbReference type="PROSITE" id="PS50082">
    <property type="entry name" value="WD_REPEATS_2"/>
    <property type="match status" value="2"/>
</dbReference>
<dbReference type="OMA" id="DSLEVMC"/>
<name>A0A388KMA1_CHABU</name>
<dbReference type="InterPro" id="IPR015943">
    <property type="entry name" value="WD40/YVTN_repeat-like_dom_sf"/>
</dbReference>
<dbReference type="Gene3D" id="2.130.10.10">
    <property type="entry name" value="YVTN repeat-like/Quinoprotein amine dehydrogenase"/>
    <property type="match status" value="2"/>
</dbReference>
<protein>
    <submittedName>
        <fullName evidence="4">Uncharacterized protein</fullName>
    </submittedName>
</protein>
<dbReference type="STRING" id="69332.A0A388KMA1"/>
<proteinExistence type="predicted"/>
<keyword evidence="1 3" id="KW-0853">WD repeat</keyword>
<dbReference type="PROSITE" id="PS00678">
    <property type="entry name" value="WD_REPEATS_1"/>
    <property type="match status" value="1"/>
</dbReference>
<evidence type="ECO:0000256" key="1">
    <source>
        <dbReference type="ARBA" id="ARBA00022574"/>
    </source>
</evidence>
<evidence type="ECO:0000256" key="2">
    <source>
        <dbReference type="ARBA" id="ARBA00022737"/>
    </source>
</evidence>
<keyword evidence="5" id="KW-1185">Reference proteome</keyword>
<dbReference type="Proteomes" id="UP000265515">
    <property type="component" value="Unassembled WGS sequence"/>
</dbReference>
<dbReference type="OrthoDB" id="1068471at2759"/>
<dbReference type="GO" id="GO:0005730">
    <property type="term" value="C:nucleolus"/>
    <property type="evidence" value="ECO:0007669"/>
    <property type="project" value="TreeGrafter"/>
</dbReference>
<dbReference type="InterPro" id="IPR019775">
    <property type="entry name" value="WD40_repeat_CS"/>
</dbReference>
<dbReference type="SMART" id="SM00320">
    <property type="entry name" value="WD40"/>
    <property type="match status" value="4"/>
</dbReference>
<dbReference type="Gramene" id="GBG71186">
    <property type="protein sequence ID" value="GBG71186"/>
    <property type="gene ID" value="CBR_g8489"/>
</dbReference>
<accession>A0A388KMA1</accession>
<keyword evidence="2" id="KW-0677">Repeat</keyword>
<dbReference type="InterPro" id="IPR036322">
    <property type="entry name" value="WD40_repeat_dom_sf"/>
</dbReference>
<dbReference type="PROSITE" id="PS50294">
    <property type="entry name" value="WD_REPEATS_REGION"/>
    <property type="match status" value="1"/>
</dbReference>
<dbReference type="InterPro" id="IPR001680">
    <property type="entry name" value="WD40_rpt"/>
</dbReference>
<evidence type="ECO:0000256" key="3">
    <source>
        <dbReference type="PROSITE-ProRule" id="PRU00221"/>
    </source>
</evidence>
<feature type="repeat" description="WD" evidence="3">
    <location>
        <begin position="285"/>
        <end position="317"/>
    </location>
</feature>
<feature type="repeat" description="WD" evidence="3">
    <location>
        <begin position="448"/>
        <end position="481"/>
    </location>
</feature>
<sequence>MKLFIEVEISAEEIPLATELFRTLRTLTDHVKTRDVGKLFQALIARLENGNELDSVAEEISVLLADGGGTAYRDFWDAFVSVVFNKDLVIRQQSVVPFMFLLPRLPEPGKTQIRDFLIPKVLKHLTIKRPIETNRMDFFAHAESFAALVNMGFLNVTGAVRSITNLLQKPENRSAAVTMLGKTVELCLQQLTEECEPQKLQDLAAALSNVTDEVFQYDINYIEESMGWTRVQPQVAPLDQGGGGTSVGMVGAVGPVGPVQAPIAAENSGMADGGGTYGLRPVTSFFGHQSTIFAICYDETRQQLVSGGKDGVSITWSPEGQVVQTWDMTRHYACSMDIHQSHRTLLVCGVQKEDVTTQAGGMVSPPPPPCLVAYSHAERGWQEHGRLSKESSKLVSCIKAMGHGAEHGCVTGETRHGEGGSQQLDERVCYYDIQAASSFSKMEPIHQYTDHQDLITCVSLIPPNPNIFMSGSRDFTVRIWDRRRDGCVGMFGTMSQNGRIQAHEQMITCLDASDVSMVLSAGIDFRVLMWDFRTLGQNGSPPVGTVQLDDSPFLKVALGGNPNCAAVSTLRGLYMVDFNNVMRRFGIAEPFADKRRVGRYHDLKWAHGRKLLYAAGDDMRVDVYSFLE</sequence>
<dbReference type="PANTHER" id="PTHR19848:SF9">
    <property type="entry name" value="GUANINE NUCLEOTIDE-BINDING PROTEIN SUBUNIT BETA-LIKE PROTEIN"/>
    <property type="match status" value="1"/>
</dbReference>
<evidence type="ECO:0000313" key="4">
    <source>
        <dbReference type="EMBL" id="GBG71186.1"/>
    </source>
</evidence>
<evidence type="ECO:0000313" key="5">
    <source>
        <dbReference type="Proteomes" id="UP000265515"/>
    </source>
</evidence>
<organism evidence="4 5">
    <name type="scientific">Chara braunii</name>
    <name type="common">Braun's stonewort</name>
    <dbReference type="NCBI Taxonomy" id="69332"/>
    <lineage>
        <taxon>Eukaryota</taxon>
        <taxon>Viridiplantae</taxon>
        <taxon>Streptophyta</taxon>
        <taxon>Charophyceae</taxon>
        <taxon>Charales</taxon>
        <taxon>Characeae</taxon>
        <taxon>Chara</taxon>
    </lineage>
</organism>
<gene>
    <name evidence="4" type="ORF">CBR_g8489</name>
</gene>
<dbReference type="EMBL" id="BFEA01000142">
    <property type="protein sequence ID" value="GBG71186.1"/>
    <property type="molecule type" value="Genomic_DNA"/>
</dbReference>
<dbReference type="PANTHER" id="PTHR19848">
    <property type="entry name" value="WD40 REPEAT PROTEIN"/>
    <property type="match status" value="1"/>
</dbReference>
<dbReference type="Pfam" id="PF00400">
    <property type="entry name" value="WD40"/>
    <property type="match status" value="2"/>
</dbReference>